<dbReference type="SUPFAM" id="SSF53756">
    <property type="entry name" value="UDP-Glycosyltransferase/glycogen phosphorylase"/>
    <property type="match status" value="1"/>
</dbReference>
<comment type="caution">
    <text evidence="2">The sequence shown here is derived from an EMBL/GenBank/DDBJ whole genome shotgun (WGS) entry which is preliminary data.</text>
</comment>
<dbReference type="InterPro" id="IPR050194">
    <property type="entry name" value="Glycosyltransferase_grp1"/>
</dbReference>
<evidence type="ECO:0000313" key="3">
    <source>
        <dbReference type="Proteomes" id="UP001165986"/>
    </source>
</evidence>
<evidence type="ECO:0000259" key="1">
    <source>
        <dbReference type="Pfam" id="PF00534"/>
    </source>
</evidence>
<dbReference type="AlphaFoldDB" id="A0AA40T4K7"/>
<dbReference type="GO" id="GO:0016757">
    <property type="term" value="F:glycosyltransferase activity"/>
    <property type="evidence" value="ECO:0007669"/>
    <property type="project" value="InterPro"/>
</dbReference>
<evidence type="ECO:0000313" key="2">
    <source>
        <dbReference type="EMBL" id="MBD6620512.1"/>
    </source>
</evidence>
<gene>
    <name evidence="2" type="ORF">FNW02_33225</name>
</gene>
<dbReference type="PANTHER" id="PTHR45947">
    <property type="entry name" value="SULFOQUINOVOSYL TRANSFERASE SQD2"/>
    <property type="match status" value="1"/>
</dbReference>
<protein>
    <submittedName>
        <fullName evidence="2">Glycosyltransferase family 4 protein</fullName>
    </submittedName>
</protein>
<proteinExistence type="predicted"/>
<dbReference type="CDD" id="cd03801">
    <property type="entry name" value="GT4_PimA-like"/>
    <property type="match status" value="1"/>
</dbReference>
<dbReference type="InterPro" id="IPR001296">
    <property type="entry name" value="Glyco_trans_1"/>
</dbReference>
<organism evidence="2 3">
    <name type="scientific">Komarekiella delphini-convector SJRDD-AB1</name>
    <dbReference type="NCBI Taxonomy" id="2593771"/>
    <lineage>
        <taxon>Bacteria</taxon>
        <taxon>Bacillati</taxon>
        <taxon>Cyanobacteriota</taxon>
        <taxon>Cyanophyceae</taxon>
        <taxon>Nostocales</taxon>
        <taxon>Nostocaceae</taxon>
        <taxon>Komarekiella</taxon>
        <taxon>Komarekiella delphini-convector</taxon>
    </lineage>
</organism>
<dbReference type="EMBL" id="VJXY01000069">
    <property type="protein sequence ID" value="MBD6620512.1"/>
    <property type="molecule type" value="Genomic_DNA"/>
</dbReference>
<feature type="domain" description="Glycosyl transferase family 1" evidence="1">
    <location>
        <begin position="213"/>
        <end position="357"/>
    </location>
</feature>
<dbReference type="Proteomes" id="UP001165986">
    <property type="component" value="Unassembled WGS sequence"/>
</dbReference>
<dbReference type="Gene3D" id="3.40.50.2000">
    <property type="entry name" value="Glycogen Phosphorylase B"/>
    <property type="match status" value="2"/>
</dbReference>
<dbReference type="RefSeq" id="WP_191761825.1">
    <property type="nucleotide sequence ID" value="NZ_VJXY01000069.1"/>
</dbReference>
<keyword evidence="3" id="KW-1185">Reference proteome</keyword>
<accession>A0AA40T4K7</accession>
<name>A0AA40T4K7_9NOST</name>
<dbReference type="PANTHER" id="PTHR45947:SF3">
    <property type="entry name" value="SULFOQUINOVOSYL TRANSFERASE SQD2"/>
    <property type="match status" value="1"/>
</dbReference>
<reference evidence="2" key="1">
    <citation type="submission" date="2019-07" db="EMBL/GenBank/DDBJ databases">
        <title>Toxilogical consequences of a new and cryptic species of cyanobacteria (Komarekiella delphini-convector) recovered from the epidermis of a bottlenose dolphin and 1500 ft. in the air.</title>
        <authorList>
            <person name="Brown A.O."/>
            <person name="Dvorak P."/>
            <person name="Villanueva C.D."/>
            <person name="Foss A.J."/>
            <person name="Garvey A.D."/>
            <person name="Gibson Q.A."/>
            <person name="Johansen J.R."/>
            <person name="Casamatta D.A."/>
        </authorList>
    </citation>
    <scope>NUCLEOTIDE SEQUENCE</scope>
    <source>
        <strain evidence="2">SJRDD-AB1</strain>
    </source>
</reference>
<dbReference type="Pfam" id="PF00534">
    <property type="entry name" value="Glycos_transf_1"/>
    <property type="match status" value="1"/>
</dbReference>
<sequence length="394" mass="43983">MRKLLILPGDCDVLGGTVVTLSLLIKGFEQLNVAESLCVLVRADSLIEKYLHQAGQRACVKSISANNQVEFCTKALQWVNQQPSDYPLLLDNCNHRLLQLVLLRASPRLRLNGRPVFYFFHDLSLSYNYVGYLLRKLTFVCLAPVGICNSHFTAKHVRQFRSDIRAIMYQPVDLTRFQRQVILNPPSELQPILKSGAKIILTPSRLNQPGGMNDKNLRSLIPVLAQLRASGHHFHCVIIGHDASPVQIYTQELLRSAKNAHIADYFTILPPTFAIEDYYSFADIVVTLAPREPFGRIVVEAIACGVPIVGSCTGGIGEILSHFASEWMVDPNDTLAAAQTIIRVTNDANTPKVLIKAKSWVEQNCTIDKYTQTMMEISGLISLTSKQKELNRVC</sequence>